<dbReference type="GO" id="GO:0070403">
    <property type="term" value="F:NAD+ binding"/>
    <property type="evidence" value="ECO:0007669"/>
    <property type="project" value="InterPro"/>
</dbReference>
<dbReference type="GO" id="GO:0004665">
    <property type="term" value="F:prephenate dehydrogenase (NADP+) activity"/>
    <property type="evidence" value="ECO:0007669"/>
    <property type="project" value="InterPro"/>
</dbReference>
<gene>
    <name evidence="3" type="ORF">K7J14_02155</name>
</gene>
<dbReference type="GO" id="GO:0033730">
    <property type="term" value="F:arogenate dehydrogenase (NADP+) activity"/>
    <property type="evidence" value="ECO:0007669"/>
    <property type="project" value="InterPro"/>
</dbReference>
<dbReference type="Gene3D" id="3.40.50.720">
    <property type="entry name" value="NAD(P)-binding Rossmann-like Domain"/>
    <property type="match status" value="1"/>
</dbReference>
<dbReference type="AlphaFoldDB" id="A0AAE3JHX6"/>
<feature type="domain" description="Prephenate/arogenate dehydrogenase" evidence="2">
    <location>
        <begin position="2"/>
        <end position="244"/>
    </location>
</feature>
<dbReference type="InterPro" id="IPR046826">
    <property type="entry name" value="PDH_N"/>
</dbReference>
<name>A0AAE3JHX6_9SPIR</name>
<evidence type="ECO:0000259" key="2">
    <source>
        <dbReference type="PROSITE" id="PS51176"/>
    </source>
</evidence>
<dbReference type="PANTHER" id="PTHR43207:SF4">
    <property type="entry name" value="AROGENATE DEHYDROGENASE 2, CHLOROPLASTIC"/>
    <property type="match status" value="1"/>
</dbReference>
<reference evidence="3" key="1">
    <citation type="submission" date="2021-08" db="EMBL/GenBank/DDBJ databases">
        <title>Comparative analyses of Brucepasteria parasyntrophica and Teretinema zuelzerae.</title>
        <authorList>
            <person name="Song Y."/>
            <person name="Brune A."/>
        </authorList>
    </citation>
    <scope>NUCLEOTIDE SEQUENCE</scope>
    <source>
        <strain evidence="3">DSM 1903</strain>
    </source>
</reference>
<dbReference type="PANTHER" id="PTHR43207">
    <property type="entry name" value="AROGENATE DEHYDROGENASE-RELATED"/>
    <property type="match status" value="1"/>
</dbReference>
<dbReference type="RefSeq" id="WP_230752547.1">
    <property type="nucleotide sequence ID" value="NZ_JAINWA010000001.1"/>
</dbReference>
<dbReference type="GO" id="GO:0008977">
    <property type="term" value="F:prephenate dehydrogenase (NAD+) activity"/>
    <property type="evidence" value="ECO:0007669"/>
    <property type="project" value="InterPro"/>
</dbReference>
<comment type="caution">
    <text evidence="3">The sequence shown here is derived from an EMBL/GenBank/DDBJ whole genome shotgun (WGS) entry which is preliminary data.</text>
</comment>
<protein>
    <submittedName>
        <fullName evidence="3">Prephenate dehydrogenase/arogenate dehydrogenase family protein</fullName>
    </submittedName>
</protein>
<dbReference type="InterPro" id="IPR036291">
    <property type="entry name" value="NAD(P)-bd_dom_sf"/>
</dbReference>
<dbReference type="EMBL" id="JAINWA010000001">
    <property type="protein sequence ID" value="MCD1653501.1"/>
    <property type="molecule type" value="Genomic_DNA"/>
</dbReference>
<sequence length="244" mass="27297">MSKAGIIGFGRFGSFWATVLSHGYEVYGYNRSAPQNPPCPMVSLEELCALPVIFLCVPMRTVPEILAKIAPMLKPGTLVVDTCSVKMEPVRWMQEALPETVDILATHPMFGPESAKEGLSGLPLMMHPVRMNHDQYAEWSHFFSSLGIMVVEMTPEEHDRQAAMSQALTHMIGRTLNAMGVEETPIGTLWYRKLLAICKQVARDSPELFLDMQTLNPHAQSMRDSFSRAWDDVCRSLTDPDNRG</sequence>
<dbReference type="InterPro" id="IPR059064">
    <property type="entry name" value="TYRAAT2_C"/>
</dbReference>
<keyword evidence="1" id="KW-0560">Oxidoreductase</keyword>
<dbReference type="Pfam" id="PF26213">
    <property type="entry name" value="TYRAAT1_C"/>
    <property type="match status" value="1"/>
</dbReference>
<dbReference type="InterPro" id="IPR045011">
    <property type="entry name" value="TYRAAT1/2"/>
</dbReference>
<dbReference type="PROSITE" id="PS51176">
    <property type="entry name" value="PDH_ADH"/>
    <property type="match status" value="1"/>
</dbReference>
<accession>A0AAE3JHX6</accession>
<dbReference type="Pfam" id="PF02153">
    <property type="entry name" value="PDH_N"/>
    <property type="match status" value="1"/>
</dbReference>
<dbReference type="SUPFAM" id="SSF48179">
    <property type="entry name" value="6-phosphogluconate dehydrogenase C-terminal domain-like"/>
    <property type="match status" value="1"/>
</dbReference>
<dbReference type="SUPFAM" id="SSF51735">
    <property type="entry name" value="NAD(P)-binding Rossmann-fold domains"/>
    <property type="match status" value="1"/>
</dbReference>
<dbReference type="Gene3D" id="1.10.3660.10">
    <property type="entry name" value="6-phosphogluconate dehydrogenase C-terminal like domain"/>
    <property type="match status" value="1"/>
</dbReference>
<evidence type="ECO:0000313" key="4">
    <source>
        <dbReference type="Proteomes" id="UP001198163"/>
    </source>
</evidence>
<proteinExistence type="predicted"/>
<evidence type="ECO:0000313" key="3">
    <source>
        <dbReference type="EMBL" id="MCD1653501.1"/>
    </source>
</evidence>
<evidence type="ECO:0000256" key="1">
    <source>
        <dbReference type="ARBA" id="ARBA00023002"/>
    </source>
</evidence>
<keyword evidence="4" id="KW-1185">Reference proteome</keyword>
<dbReference type="InterPro" id="IPR003099">
    <property type="entry name" value="Prephen_DH"/>
</dbReference>
<dbReference type="Proteomes" id="UP001198163">
    <property type="component" value="Unassembled WGS sequence"/>
</dbReference>
<dbReference type="GO" id="GO:0006571">
    <property type="term" value="P:tyrosine biosynthetic process"/>
    <property type="evidence" value="ECO:0007669"/>
    <property type="project" value="InterPro"/>
</dbReference>
<dbReference type="InterPro" id="IPR008927">
    <property type="entry name" value="6-PGluconate_DH-like_C_sf"/>
</dbReference>
<organism evidence="3 4">
    <name type="scientific">Teretinema zuelzerae</name>
    <dbReference type="NCBI Taxonomy" id="156"/>
    <lineage>
        <taxon>Bacteria</taxon>
        <taxon>Pseudomonadati</taxon>
        <taxon>Spirochaetota</taxon>
        <taxon>Spirochaetia</taxon>
        <taxon>Spirochaetales</taxon>
        <taxon>Treponemataceae</taxon>
        <taxon>Teretinema</taxon>
    </lineage>
</organism>